<dbReference type="GO" id="GO:0007131">
    <property type="term" value="P:reciprocal meiotic recombination"/>
    <property type="evidence" value="ECO:0007669"/>
    <property type="project" value="TreeGrafter"/>
</dbReference>
<dbReference type="GO" id="GO:0033063">
    <property type="term" value="C:Rad51B-Rad51C-Rad51D-XRCC2 complex"/>
    <property type="evidence" value="ECO:0007669"/>
    <property type="project" value="TreeGrafter"/>
</dbReference>
<dbReference type="AlphaFoldDB" id="A0A1J4MDR5"/>
<organism evidence="3 4">
    <name type="scientific">Cryptosporidium andersoni</name>
    <dbReference type="NCBI Taxonomy" id="117008"/>
    <lineage>
        <taxon>Eukaryota</taxon>
        <taxon>Sar</taxon>
        <taxon>Alveolata</taxon>
        <taxon>Apicomplexa</taxon>
        <taxon>Conoidasida</taxon>
        <taxon>Coccidia</taxon>
        <taxon>Eucoccidiorida</taxon>
        <taxon>Eimeriorina</taxon>
        <taxon>Cryptosporidiidae</taxon>
        <taxon>Cryptosporidium</taxon>
    </lineage>
</organism>
<name>A0A1J4MDR5_9CRYT</name>
<evidence type="ECO:0000256" key="2">
    <source>
        <dbReference type="ARBA" id="ARBA00023242"/>
    </source>
</evidence>
<sequence>MNEELSGSDIIYNLLDIDDKTKDILKLNRVYTIPQILLDNLHQKGLSKKQCSDIYKSCRSILRNLINIILAPNKYIHSNKSDLGFMTGTELLRRARNNWNSSSSWNTSVLKAPIKLGEESLTNLFDGGFFYGEVIDLFGPNIHIIRRICHWIIANTMGGRSNNLYSYKSKQIVDKTLYIQTTSSGFDSIYIKKCFQKVFGELVNTQATQGTSELSDDTGVLLSNIHVTTIQDTNELIKLLYNIPIFNRRNNSRIRLVIIDSITSILGPHRFFQDKNIKEKSVRDIIQIIARILRYICHIEDMSIITISSLKPSNILDQNQNTLMLQKVSLPNDTVDKNFILPSYNKQMTPNIDHSWNTVPHNQILIQEIENFESRNHAYLDSCGINMSSLNNRKVLKWIVCKSNRIATGKYAIVAQSKIGLESSDFYII</sequence>
<dbReference type="PANTHER" id="PTHR46457">
    <property type="entry name" value="DNA REPAIR PROTEIN RAD51 HOMOLOG 4"/>
    <property type="match status" value="1"/>
</dbReference>
<dbReference type="SUPFAM" id="SSF52540">
    <property type="entry name" value="P-loop containing nucleoside triphosphate hydrolases"/>
    <property type="match status" value="1"/>
</dbReference>
<dbReference type="Proteomes" id="UP000186804">
    <property type="component" value="Unassembled WGS sequence"/>
</dbReference>
<dbReference type="GO" id="GO:0042148">
    <property type="term" value="P:DNA strand invasion"/>
    <property type="evidence" value="ECO:0007669"/>
    <property type="project" value="TreeGrafter"/>
</dbReference>
<dbReference type="GO" id="GO:0000723">
    <property type="term" value="P:telomere maintenance"/>
    <property type="evidence" value="ECO:0007669"/>
    <property type="project" value="TreeGrafter"/>
</dbReference>
<dbReference type="VEuPathDB" id="CryptoDB:cand_018600"/>
<dbReference type="GeneID" id="92366045"/>
<dbReference type="GO" id="GO:0003697">
    <property type="term" value="F:single-stranded DNA binding"/>
    <property type="evidence" value="ECO:0007669"/>
    <property type="project" value="TreeGrafter"/>
</dbReference>
<dbReference type="OrthoDB" id="336321at2759"/>
<keyword evidence="4" id="KW-1185">Reference proteome</keyword>
<dbReference type="EMBL" id="LRBS01000125">
    <property type="protein sequence ID" value="OII71021.1"/>
    <property type="molecule type" value="Genomic_DNA"/>
</dbReference>
<reference evidence="3 4" key="1">
    <citation type="submission" date="2016-10" db="EMBL/GenBank/DDBJ databases">
        <title>Reductive evolution of mitochondrial metabolism and differential evolution of invasion-related proteins in Cryptosporidium.</title>
        <authorList>
            <person name="Liu S."/>
            <person name="Roellig D.M."/>
            <person name="Guo Y."/>
            <person name="Li N."/>
            <person name="Frace M.A."/>
            <person name="Tang K."/>
            <person name="Zhang L."/>
            <person name="Feng Y."/>
            <person name="Xiao L."/>
        </authorList>
    </citation>
    <scope>NUCLEOTIDE SEQUENCE [LARGE SCALE GENOMIC DNA]</scope>
    <source>
        <strain evidence="3">30847</strain>
    </source>
</reference>
<comment type="caution">
    <text evidence="3">The sequence shown here is derived from an EMBL/GenBank/DDBJ whole genome shotgun (WGS) entry which is preliminary data.</text>
</comment>
<proteinExistence type="predicted"/>
<dbReference type="RefSeq" id="XP_067066390.1">
    <property type="nucleotide sequence ID" value="XM_067212093.1"/>
</dbReference>
<dbReference type="InterPro" id="IPR027417">
    <property type="entry name" value="P-loop_NTPase"/>
</dbReference>
<dbReference type="GO" id="GO:0005657">
    <property type="term" value="C:replication fork"/>
    <property type="evidence" value="ECO:0007669"/>
    <property type="project" value="TreeGrafter"/>
</dbReference>
<dbReference type="InterPro" id="IPR051988">
    <property type="entry name" value="HRR_RAD51_Paralog"/>
</dbReference>
<protein>
    <submittedName>
        <fullName evidence="3">Uncharacterized protein</fullName>
    </submittedName>
</protein>
<keyword evidence="2" id="KW-0539">Nucleus</keyword>
<dbReference type="GO" id="GO:0000724">
    <property type="term" value="P:double-strand break repair via homologous recombination"/>
    <property type="evidence" value="ECO:0007669"/>
    <property type="project" value="TreeGrafter"/>
</dbReference>
<accession>A0A1J4MDR5</accession>
<gene>
    <name evidence="3" type="ORF">cand_018600</name>
</gene>
<dbReference type="GO" id="GO:0008094">
    <property type="term" value="F:ATP-dependent activity, acting on DNA"/>
    <property type="evidence" value="ECO:0007669"/>
    <property type="project" value="TreeGrafter"/>
</dbReference>
<evidence type="ECO:0000313" key="4">
    <source>
        <dbReference type="Proteomes" id="UP000186804"/>
    </source>
</evidence>
<dbReference type="GO" id="GO:0000400">
    <property type="term" value="F:four-way junction DNA binding"/>
    <property type="evidence" value="ECO:0007669"/>
    <property type="project" value="TreeGrafter"/>
</dbReference>
<comment type="subcellular location">
    <subcellularLocation>
        <location evidence="1">Nucleus</location>
    </subcellularLocation>
</comment>
<evidence type="ECO:0000313" key="3">
    <source>
        <dbReference type="EMBL" id="OII71021.1"/>
    </source>
</evidence>
<dbReference type="GO" id="GO:0005815">
    <property type="term" value="C:microtubule organizing center"/>
    <property type="evidence" value="ECO:0007669"/>
    <property type="project" value="TreeGrafter"/>
</dbReference>
<dbReference type="PANTHER" id="PTHR46457:SF1">
    <property type="entry name" value="DNA REPAIR PROTEIN RAD51 HOMOLOG 4"/>
    <property type="match status" value="1"/>
</dbReference>
<dbReference type="Gene3D" id="3.40.50.300">
    <property type="entry name" value="P-loop containing nucleotide triphosphate hydrolases"/>
    <property type="match status" value="1"/>
</dbReference>
<evidence type="ECO:0000256" key="1">
    <source>
        <dbReference type="ARBA" id="ARBA00004123"/>
    </source>
</evidence>